<evidence type="ECO:0000313" key="2">
    <source>
        <dbReference type="EMBL" id="GKT36681.1"/>
    </source>
</evidence>
<gene>
    <name evidence="2" type="ORF">ADUPG1_009598</name>
</gene>
<dbReference type="PANTHER" id="PTHR32194">
    <property type="entry name" value="METALLOPROTEASE TLDD"/>
    <property type="match status" value="1"/>
</dbReference>
<organism evidence="2 3">
    <name type="scientific">Aduncisulcus paluster</name>
    <dbReference type="NCBI Taxonomy" id="2918883"/>
    <lineage>
        <taxon>Eukaryota</taxon>
        <taxon>Metamonada</taxon>
        <taxon>Carpediemonas-like organisms</taxon>
        <taxon>Aduncisulcus</taxon>
    </lineage>
</organism>
<dbReference type="Proteomes" id="UP001057375">
    <property type="component" value="Unassembled WGS sequence"/>
</dbReference>
<dbReference type="InterPro" id="IPR023333">
    <property type="entry name" value="Proteasome_suB-type"/>
</dbReference>
<keyword evidence="1" id="KW-0539">Nucleus</keyword>
<dbReference type="InterPro" id="IPR016295">
    <property type="entry name" value="Proteasome_beta4"/>
</dbReference>
<dbReference type="Gene3D" id="3.60.20.10">
    <property type="entry name" value="Glutamine Phosphoribosylpyrophosphate, subunit 1, domain 1"/>
    <property type="match status" value="1"/>
</dbReference>
<proteinExistence type="predicted"/>
<reference evidence="2" key="1">
    <citation type="submission" date="2022-03" db="EMBL/GenBank/DDBJ databases">
        <title>Draft genome sequence of Aduncisulcus paluster, a free-living microaerophilic Fornicata.</title>
        <authorList>
            <person name="Yuyama I."/>
            <person name="Kume K."/>
            <person name="Tamura T."/>
            <person name="Inagaki Y."/>
            <person name="Hashimoto T."/>
        </authorList>
    </citation>
    <scope>NUCLEOTIDE SEQUENCE</scope>
    <source>
        <strain evidence="2">NY0171</strain>
    </source>
</reference>
<sequence>MTLSGGSIIAIKYKGGVMMTADTLLSFGRMARYRGFSRIRSFGDNTLISFTGDHADFTTLMEEMEKEIEHDVQQDDGVVLNASEIHTLLTRILYHHRSDMKPKWTYLIVAGSDKDGKSFLGYIDLYGTHFECDYTATGYAEDLALPMIRREWNPEITEDQAAALLQKCVKVCVARDCKQSSDIQFAKVSETGTSLSRPVKIDCDWSVASYKEIE</sequence>
<comment type="caution">
    <text evidence="2">The sequence shown here is derived from an EMBL/GenBank/DDBJ whole genome shotgun (WGS) entry which is preliminary data.</text>
</comment>
<dbReference type="PIRSF" id="PIRSF001213">
    <property type="entry name" value="Psome_endopept_beta"/>
    <property type="match status" value="1"/>
</dbReference>
<name>A0ABQ5KXD2_9EUKA</name>
<dbReference type="EMBL" id="BQXS01011278">
    <property type="protein sequence ID" value="GKT36681.1"/>
    <property type="molecule type" value="Genomic_DNA"/>
</dbReference>
<accession>A0ABQ5KXD2</accession>
<keyword evidence="3" id="KW-1185">Reference proteome</keyword>
<dbReference type="SUPFAM" id="SSF56235">
    <property type="entry name" value="N-terminal nucleophile aminohydrolases (Ntn hydrolases)"/>
    <property type="match status" value="1"/>
</dbReference>
<dbReference type="Pfam" id="PF00227">
    <property type="entry name" value="Proteasome"/>
    <property type="match status" value="1"/>
</dbReference>
<dbReference type="PANTHER" id="PTHR32194:SF6">
    <property type="entry name" value="PROTEASOME SUBUNIT BETA"/>
    <property type="match status" value="1"/>
</dbReference>
<dbReference type="InterPro" id="IPR001353">
    <property type="entry name" value="Proteasome_sua/b"/>
</dbReference>
<evidence type="ECO:0000256" key="1">
    <source>
        <dbReference type="ARBA" id="ARBA00023242"/>
    </source>
</evidence>
<protein>
    <submittedName>
        <fullName evidence="2">Multi-domain containing protein</fullName>
    </submittedName>
</protein>
<dbReference type="InterPro" id="IPR029055">
    <property type="entry name" value="Ntn_hydrolases_N"/>
</dbReference>
<evidence type="ECO:0000313" key="3">
    <source>
        <dbReference type="Proteomes" id="UP001057375"/>
    </source>
</evidence>